<dbReference type="AlphaFoldDB" id="A0A0M9BQI1"/>
<feature type="domain" description="YknX-like C-terminal permuted SH3-like" evidence="2">
    <location>
        <begin position="305"/>
        <end position="379"/>
    </location>
</feature>
<gene>
    <name evidence="3" type="ORF">AMS66_07690</name>
</gene>
<dbReference type="GO" id="GO:0015562">
    <property type="term" value="F:efflux transmembrane transporter activity"/>
    <property type="evidence" value="ECO:0007669"/>
    <property type="project" value="TreeGrafter"/>
</dbReference>
<dbReference type="Gene3D" id="2.40.50.100">
    <property type="match status" value="1"/>
</dbReference>
<dbReference type="Gene3D" id="1.10.287.470">
    <property type="entry name" value="Helix hairpin bin"/>
    <property type="match status" value="1"/>
</dbReference>
<sequence length="380" mass="41013">MALDVEISQSRKRKVRLIAGLFIGLLLLFTFAGNTLQTLTLPKVMTATTSKGSLVHTYESRAVVTPSEVSELTNPAGWKVAKVRVKKGDVVQQDQVLIEYDGKDIKQQLADEQSALKKLQLSMEQLKYNVIQAMQGEDEAAKIIAVAALESAKVDVSIQQQHIQNLNGNLTANRQLKAPFRGIVTEVGAIEGYSSTGKPDITISNTAKGYKFTLSIPTPIASMLIVGETLKDVSLLAKEGDPIPLSGTISKIDASSGSSDNPLSTSDEKMPSLMDQVEIELKDPVLQGGEQVDVKITQSKSSDAILVPNQAIHKDQGGTYVFALRETQGPLGNAYYAVRTDVQITDENDSTTAVSGGIFEEQEVIVDSNDLITDGTRVHK</sequence>
<dbReference type="GO" id="GO:1990281">
    <property type="term" value="C:efflux pump complex"/>
    <property type="evidence" value="ECO:0007669"/>
    <property type="project" value="TreeGrafter"/>
</dbReference>
<dbReference type="PANTHER" id="PTHR30469:SF15">
    <property type="entry name" value="HLYD FAMILY OF SECRETION PROTEINS"/>
    <property type="match status" value="1"/>
</dbReference>
<name>A0A0M9BQI1_9BACL</name>
<protein>
    <recommendedName>
        <fullName evidence="2">YknX-like C-terminal permuted SH3-like domain-containing protein</fullName>
    </recommendedName>
</protein>
<evidence type="ECO:0000313" key="3">
    <source>
        <dbReference type="EMBL" id="KOY16759.1"/>
    </source>
</evidence>
<dbReference type="PANTHER" id="PTHR30469">
    <property type="entry name" value="MULTIDRUG RESISTANCE PROTEIN MDTA"/>
    <property type="match status" value="1"/>
</dbReference>
<feature type="compositionally biased region" description="Polar residues" evidence="1">
    <location>
        <begin position="247"/>
        <end position="265"/>
    </location>
</feature>
<reference evidence="3 4" key="1">
    <citation type="submission" date="2015-08" db="EMBL/GenBank/DDBJ databases">
        <title>Draft genome sequence of cellulolytic and xylanolytic Paenibacillus sp. A59, isolated from a decaying forest soil from Patagonia, Argentina.</title>
        <authorList>
            <person name="Ghio S."/>
            <person name="Caceres A.M."/>
            <person name="Talia P."/>
            <person name="Grasso D."/>
            <person name="Campos E."/>
        </authorList>
    </citation>
    <scope>NUCLEOTIDE SEQUENCE [LARGE SCALE GENOMIC DNA]</scope>
    <source>
        <strain evidence="3 4">A59</strain>
    </source>
</reference>
<proteinExistence type="predicted"/>
<feature type="region of interest" description="Disordered" evidence="1">
    <location>
        <begin position="247"/>
        <end position="269"/>
    </location>
</feature>
<evidence type="ECO:0000256" key="1">
    <source>
        <dbReference type="SAM" id="MobiDB-lite"/>
    </source>
</evidence>
<keyword evidence="4" id="KW-1185">Reference proteome</keyword>
<dbReference type="PATRIC" id="fig|1705561.3.peg.1366"/>
<accession>A0A0M9BQI1</accession>
<evidence type="ECO:0000259" key="2">
    <source>
        <dbReference type="Pfam" id="PF25989"/>
    </source>
</evidence>
<comment type="caution">
    <text evidence="3">The sequence shown here is derived from an EMBL/GenBank/DDBJ whole genome shotgun (WGS) entry which is preliminary data.</text>
</comment>
<dbReference type="Gene3D" id="2.40.420.20">
    <property type="match status" value="1"/>
</dbReference>
<dbReference type="Gene3D" id="2.40.30.170">
    <property type="match status" value="1"/>
</dbReference>
<dbReference type="Proteomes" id="UP000037688">
    <property type="component" value="Unassembled WGS sequence"/>
</dbReference>
<dbReference type="EMBL" id="LITU01000050">
    <property type="protein sequence ID" value="KOY16759.1"/>
    <property type="molecule type" value="Genomic_DNA"/>
</dbReference>
<dbReference type="InterPro" id="IPR058637">
    <property type="entry name" value="YknX-like_C"/>
</dbReference>
<evidence type="ECO:0000313" key="4">
    <source>
        <dbReference type="Proteomes" id="UP000037688"/>
    </source>
</evidence>
<organism evidence="3 4">
    <name type="scientific">Paenibacillus xylanivorans</name>
    <dbReference type="NCBI Taxonomy" id="1705561"/>
    <lineage>
        <taxon>Bacteria</taxon>
        <taxon>Bacillati</taxon>
        <taxon>Bacillota</taxon>
        <taxon>Bacilli</taxon>
        <taxon>Bacillales</taxon>
        <taxon>Paenibacillaceae</taxon>
        <taxon>Paenibacillus</taxon>
    </lineage>
</organism>
<dbReference type="Pfam" id="PF25989">
    <property type="entry name" value="YknX_C"/>
    <property type="match status" value="1"/>
</dbReference>